<comment type="caution">
    <text evidence="1">The sequence shown here is derived from an EMBL/GenBank/DDBJ whole genome shotgun (WGS) entry which is preliminary data.</text>
</comment>
<dbReference type="EMBL" id="BAAACI010000006">
    <property type="protein sequence ID" value="GAA0774782.1"/>
    <property type="molecule type" value="Genomic_DNA"/>
</dbReference>
<dbReference type="RefSeq" id="WP_343826791.1">
    <property type="nucleotide sequence ID" value="NZ_BAAACI010000006.1"/>
</dbReference>
<reference evidence="2" key="1">
    <citation type="journal article" date="2019" name="Int. J. Syst. Evol. Microbiol.">
        <title>The Global Catalogue of Microorganisms (GCM) 10K type strain sequencing project: providing services to taxonomists for standard genome sequencing and annotation.</title>
        <authorList>
            <consortium name="The Broad Institute Genomics Platform"/>
            <consortium name="The Broad Institute Genome Sequencing Center for Infectious Disease"/>
            <person name="Wu L."/>
            <person name="Ma J."/>
        </authorList>
    </citation>
    <scope>NUCLEOTIDE SEQUENCE [LARGE SCALE GENOMIC DNA]</scope>
    <source>
        <strain evidence="2">JCM 1417</strain>
    </source>
</reference>
<evidence type="ECO:0000313" key="2">
    <source>
        <dbReference type="Proteomes" id="UP001501047"/>
    </source>
</evidence>
<protein>
    <submittedName>
        <fullName evidence="1">Uncharacterized protein</fullName>
    </submittedName>
</protein>
<organism evidence="1 2">
    <name type="scientific">Clostridium subterminale</name>
    <dbReference type="NCBI Taxonomy" id="1550"/>
    <lineage>
        <taxon>Bacteria</taxon>
        <taxon>Bacillati</taxon>
        <taxon>Bacillota</taxon>
        <taxon>Clostridia</taxon>
        <taxon>Eubacteriales</taxon>
        <taxon>Clostridiaceae</taxon>
        <taxon>Clostridium</taxon>
    </lineage>
</organism>
<accession>A0ABP3W168</accession>
<dbReference type="Proteomes" id="UP001501047">
    <property type="component" value="Unassembled WGS sequence"/>
</dbReference>
<name>A0ABP3W168_CLOSU</name>
<keyword evidence="2" id="KW-1185">Reference proteome</keyword>
<sequence>MFWDNVFKAVIPNKYENADLGQEDLNEALKWLICIGSSGWKSLIQRKILLRVKIY</sequence>
<proteinExistence type="predicted"/>
<gene>
    <name evidence="1" type="ORF">GCM10008908_25230</name>
</gene>
<evidence type="ECO:0000313" key="1">
    <source>
        <dbReference type="EMBL" id="GAA0774782.1"/>
    </source>
</evidence>